<evidence type="ECO:0000313" key="2">
    <source>
        <dbReference type="EMBL" id="AQQ67907.1"/>
    </source>
</evidence>
<evidence type="ECO:0000313" key="3">
    <source>
        <dbReference type="Proteomes" id="UP000188219"/>
    </source>
</evidence>
<dbReference type="InterPro" id="IPR018673">
    <property type="entry name" value="DUF2141"/>
</dbReference>
<gene>
    <name evidence="2" type="ORF">Mag101_09820</name>
</gene>
<feature type="chain" id="PRO_5010257416" description="DUF2141 domain-containing protein" evidence="1">
    <location>
        <begin position="24"/>
        <end position="176"/>
    </location>
</feature>
<name>A0A1Q2M6K0_9GAMM</name>
<sequence length="176" mass="18648">MINRILCGCFAGLVALYGGAVVAETTEAAEDVSVEVSGGEESGAEVSGESIDENTAAVKLTIANIQSQVGKLYISVYDSKDTFLGDTKVYALETGLENLQDGQLEVLLTLPYGAFAISVHHDDNANGEMDRNFIGIPKEPVGLSNGHVPKFGPPKFSKAVIEISQPEQQTFIALVD</sequence>
<reference evidence="2" key="1">
    <citation type="submission" date="2017-02" db="EMBL/GenBank/DDBJ databases">
        <title>Genome of Microbulbifer agarilyticus GP101.</title>
        <authorList>
            <person name="Jung J."/>
            <person name="Bae S.S."/>
            <person name="Baek K."/>
        </authorList>
    </citation>
    <scope>NUCLEOTIDE SEQUENCE [LARGE SCALE GENOMIC DNA]</scope>
    <source>
        <strain evidence="2">GP101</strain>
    </source>
</reference>
<protein>
    <recommendedName>
        <fullName evidence="4">DUF2141 domain-containing protein</fullName>
    </recommendedName>
</protein>
<proteinExistence type="predicted"/>
<dbReference type="AlphaFoldDB" id="A0A1Q2M6K0"/>
<dbReference type="Pfam" id="PF09912">
    <property type="entry name" value="DUF2141"/>
    <property type="match status" value="1"/>
</dbReference>
<organism evidence="2 3">
    <name type="scientific">Microbulbifer agarilyticus</name>
    <dbReference type="NCBI Taxonomy" id="260552"/>
    <lineage>
        <taxon>Bacteria</taxon>
        <taxon>Pseudomonadati</taxon>
        <taxon>Pseudomonadota</taxon>
        <taxon>Gammaproteobacteria</taxon>
        <taxon>Cellvibrionales</taxon>
        <taxon>Microbulbiferaceae</taxon>
        <taxon>Microbulbifer</taxon>
    </lineage>
</organism>
<evidence type="ECO:0000256" key="1">
    <source>
        <dbReference type="SAM" id="SignalP"/>
    </source>
</evidence>
<dbReference type="STRING" id="260552.Mag101_09820"/>
<dbReference type="eggNOG" id="COG4704">
    <property type="taxonomic scope" value="Bacteria"/>
</dbReference>
<feature type="signal peptide" evidence="1">
    <location>
        <begin position="1"/>
        <end position="23"/>
    </location>
</feature>
<dbReference type="KEGG" id="maga:Mag101_09820"/>
<dbReference type="Proteomes" id="UP000188219">
    <property type="component" value="Chromosome"/>
</dbReference>
<dbReference type="EMBL" id="CP019650">
    <property type="protein sequence ID" value="AQQ67907.1"/>
    <property type="molecule type" value="Genomic_DNA"/>
</dbReference>
<dbReference type="RefSeq" id="WP_077404126.1">
    <property type="nucleotide sequence ID" value="NZ_CP019650.1"/>
</dbReference>
<accession>A0A1Q2M6K0</accession>
<evidence type="ECO:0008006" key="4">
    <source>
        <dbReference type="Google" id="ProtNLM"/>
    </source>
</evidence>
<keyword evidence="1" id="KW-0732">Signal</keyword>
<dbReference type="OrthoDB" id="9788332at2"/>
<keyword evidence="3" id="KW-1185">Reference proteome</keyword>